<feature type="chain" id="PRO_5009528875" evidence="1">
    <location>
        <begin position="19"/>
        <end position="247"/>
    </location>
</feature>
<feature type="signal peptide" evidence="1">
    <location>
        <begin position="1"/>
        <end position="18"/>
    </location>
</feature>
<keyword evidence="1" id="KW-0732">Signal</keyword>
<evidence type="ECO:0000256" key="1">
    <source>
        <dbReference type="SAM" id="SignalP"/>
    </source>
</evidence>
<comment type="caution">
    <text evidence="2">The sequence shown here is derived from an EMBL/GenBank/DDBJ whole genome shotgun (WGS) entry which is preliminary data.</text>
</comment>
<dbReference type="AlphaFoldDB" id="A0A1F7FLS5"/>
<organism evidence="2 3">
    <name type="scientific">Candidatus Raymondbacteria bacterium RIFOXYD12_FULL_49_13</name>
    <dbReference type="NCBI Taxonomy" id="1817890"/>
    <lineage>
        <taxon>Bacteria</taxon>
        <taxon>Raymondiibacteriota</taxon>
    </lineage>
</organism>
<dbReference type="EMBL" id="MFYX01000001">
    <property type="protein sequence ID" value="OGK07620.1"/>
    <property type="molecule type" value="Genomic_DNA"/>
</dbReference>
<evidence type="ECO:0000313" key="2">
    <source>
        <dbReference type="EMBL" id="OGK07620.1"/>
    </source>
</evidence>
<protein>
    <submittedName>
        <fullName evidence="2">Uncharacterized protein</fullName>
    </submittedName>
</protein>
<reference evidence="2 3" key="1">
    <citation type="journal article" date="2016" name="Nat. Commun.">
        <title>Thousands of microbial genomes shed light on interconnected biogeochemical processes in an aquifer system.</title>
        <authorList>
            <person name="Anantharaman K."/>
            <person name="Brown C.T."/>
            <person name="Hug L.A."/>
            <person name="Sharon I."/>
            <person name="Castelle C.J."/>
            <person name="Probst A.J."/>
            <person name="Thomas B.C."/>
            <person name="Singh A."/>
            <person name="Wilkins M.J."/>
            <person name="Karaoz U."/>
            <person name="Brodie E.L."/>
            <person name="Williams K.H."/>
            <person name="Hubbard S.S."/>
            <person name="Banfield J.F."/>
        </authorList>
    </citation>
    <scope>NUCLEOTIDE SEQUENCE [LARGE SCALE GENOMIC DNA]</scope>
</reference>
<evidence type="ECO:0000313" key="3">
    <source>
        <dbReference type="Proteomes" id="UP000179243"/>
    </source>
</evidence>
<dbReference type="Proteomes" id="UP000179243">
    <property type="component" value="Unassembled WGS sequence"/>
</dbReference>
<accession>A0A1F7FLS5</accession>
<name>A0A1F7FLS5_UNCRA</name>
<sequence>MRMRILIACLAAIPPLFGQPAGKSASDTTGALEQDSLTSQENVIKVKESGVAFLGLESKAENRFHETLEERIYLKLSYNKSIELADKDFYYKAKSRGFVTGKLVPANEAVRLMKVFGERIYVSGEIRDYRIEMRRIMGILPFGKVYGEIICYLQVYDALENEPRFAGNLKFIGEMNARYIGYGNNKGVMPLSPMEEKHFMYELVNGMGNTFAETAEASYIGLLDKKARKVLKRGAPPTKRQVITPRR</sequence>
<gene>
    <name evidence="2" type="ORF">A2519_21895</name>
</gene>
<proteinExistence type="predicted"/>